<feature type="domain" description="Aldehyde dehydrogenase" evidence="5">
    <location>
        <begin position="31"/>
        <end position="496"/>
    </location>
</feature>
<comment type="similarity">
    <text evidence="1 4">Belongs to the aldehyde dehydrogenase family.</text>
</comment>
<sequence length="502" mass="53789">MTDLTLADWQSRADSFRPETRLFIDGDYVDAVEGNRFESINPADRSVVAAFSAGNEKDIDRAVAAAKVSFKTGVWSKMAPRDRMNVLYRLADLVDENAKELALMETLDMGKPINDCLTMDIPFVADTFRYFAECIDKIEGSITNTENDVLSLILRQPIGVVGAISPWNFPLLMAAWKVAPALAAGNSTVLKPAEQSPMSCLKLAKLFMEAGGPAGVLNVVPGLGEEAGKALALHMDVSKVSFTGSTEVGKLMLIYAGQSNMKKVSLECGGKSPNIFLGDLVGDKLEQAAEAAAHAIYLNMGEVCSAGSRILVDQKIHGDFLEAFKEKGKDLYKPGNPLDPGCNMGPLVDHQSQDRVLGAVAQAKVEGATLEFGGDTPGGDLSAGAYVNPTLFSGVNNTMTIARAETFGPVASMIPFNGLDEALSIANDSIYGLAAAVWTNDLNLAHQFVRDIEAGTVFVNSYDEGDMTQPFGGFKQSGNAKDKCFESLLSYTQAKAAWFRFS</sequence>
<dbReference type="FunFam" id="3.40.309.10:FF:000012">
    <property type="entry name" value="Betaine aldehyde dehydrogenase"/>
    <property type="match status" value="1"/>
</dbReference>
<keyword evidence="2 4" id="KW-0560">Oxidoreductase</keyword>
<accession>A0A3D9H5B5</accession>
<dbReference type="PANTHER" id="PTHR11699">
    <property type="entry name" value="ALDEHYDE DEHYDROGENASE-RELATED"/>
    <property type="match status" value="1"/>
</dbReference>
<evidence type="ECO:0000256" key="4">
    <source>
        <dbReference type="RuleBase" id="RU003345"/>
    </source>
</evidence>
<dbReference type="GO" id="GO:0004030">
    <property type="term" value="F:aldehyde dehydrogenase [NAD(P)+] activity"/>
    <property type="evidence" value="ECO:0007669"/>
    <property type="project" value="UniProtKB-ARBA"/>
</dbReference>
<organism evidence="6 7">
    <name type="scientific">Aestuariispira insulae</name>
    <dbReference type="NCBI Taxonomy" id="1461337"/>
    <lineage>
        <taxon>Bacteria</taxon>
        <taxon>Pseudomonadati</taxon>
        <taxon>Pseudomonadota</taxon>
        <taxon>Alphaproteobacteria</taxon>
        <taxon>Rhodospirillales</taxon>
        <taxon>Kiloniellaceae</taxon>
        <taxon>Aestuariispira</taxon>
    </lineage>
</organism>
<evidence type="ECO:0000313" key="6">
    <source>
        <dbReference type="EMBL" id="RED44652.1"/>
    </source>
</evidence>
<dbReference type="InterPro" id="IPR016163">
    <property type="entry name" value="Ald_DH_C"/>
</dbReference>
<dbReference type="Gene3D" id="3.40.605.10">
    <property type="entry name" value="Aldehyde Dehydrogenase, Chain A, domain 1"/>
    <property type="match status" value="1"/>
</dbReference>
<gene>
    <name evidence="6" type="ORF">DFP90_11414</name>
</gene>
<dbReference type="Proteomes" id="UP000256845">
    <property type="component" value="Unassembled WGS sequence"/>
</dbReference>
<dbReference type="PROSITE" id="PS00070">
    <property type="entry name" value="ALDEHYDE_DEHYDR_CYS"/>
    <property type="match status" value="1"/>
</dbReference>
<dbReference type="AlphaFoldDB" id="A0A3D9H5B5"/>
<dbReference type="InterPro" id="IPR016161">
    <property type="entry name" value="Ald_DH/histidinol_DH"/>
</dbReference>
<dbReference type="InterPro" id="IPR016160">
    <property type="entry name" value="Ald_DH_CS_CYS"/>
</dbReference>
<dbReference type="InterPro" id="IPR015590">
    <property type="entry name" value="Aldehyde_DH_dom"/>
</dbReference>
<dbReference type="RefSeq" id="WP_115938951.1">
    <property type="nucleotide sequence ID" value="NZ_QRDW01000014.1"/>
</dbReference>
<dbReference type="InterPro" id="IPR029510">
    <property type="entry name" value="Ald_DH_CS_GLU"/>
</dbReference>
<reference evidence="6 7" key="1">
    <citation type="submission" date="2018-07" db="EMBL/GenBank/DDBJ databases">
        <title>Genomic Encyclopedia of Type Strains, Phase III (KMG-III): the genomes of soil and plant-associated and newly described type strains.</title>
        <authorList>
            <person name="Whitman W."/>
        </authorList>
    </citation>
    <scope>NUCLEOTIDE SEQUENCE [LARGE SCALE GENOMIC DNA]</scope>
    <source>
        <strain evidence="6 7">CECT 8488</strain>
    </source>
</reference>
<evidence type="ECO:0000259" key="5">
    <source>
        <dbReference type="Pfam" id="PF00171"/>
    </source>
</evidence>
<proteinExistence type="inferred from homology"/>
<dbReference type="Pfam" id="PF00171">
    <property type="entry name" value="Aldedh"/>
    <property type="match status" value="1"/>
</dbReference>
<protein>
    <submittedName>
        <fullName evidence="6">Gamma-glutamyl-gamma-aminobutyraldehyde dehydrogenase</fullName>
    </submittedName>
</protein>
<dbReference type="SUPFAM" id="SSF53720">
    <property type="entry name" value="ALDH-like"/>
    <property type="match status" value="1"/>
</dbReference>
<dbReference type="EMBL" id="QRDW01000014">
    <property type="protein sequence ID" value="RED44652.1"/>
    <property type="molecule type" value="Genomic_DNA"/>
</dbReference>
<dbReference type="PROSITE" id="PS00687">
    <property type="entry name" value="ALDEHYDE_DEHYDR_GLU"/>
    <property type="match status" value="1"/>
</dbReference>
<evidence type="ECO:0000313" key="7">
    <source>
        <dbReference type="Proteomes" id="UP000256845"/>
    </source>
</evidence>
<evidence type="ECO:0000256" key="3">
    <source>
        <dbReference type="PROSITE-ProRule" id="PRU10007"/>
    </source>
</evidence>
<dbReference type="Gene3D" id="3.40.309.10">
    <property type="entry name" value="Aldehyde Dehydrogenase, Chain A, domain 2"/>
    <property type="match status" value="1"/>
</dbReference>
<evidence type="ECO:0000256" key="1">
    <source>
        <dbReference type="ARBA" id="ARBA00009986"/>
    </source>
</evidence>
<comment type="caution">
    <text evidence="6">The sequence shown here is derived from an EMBL/GenBank/DDBJ whole genome shotgun (WGS) entry which is preliminary data.</text>
</comment>
<dbReference type="FunFam" id="3.40.605.10:FF:000001">
    <property type="entry name" value="Aldehyde dehydrogenase 1"/>
    <property type="match status" value="1"/>
</dbReference>
<dbReference type="InterPro" id="IPR016162">
    <property type="entry name" value="Ald_DH_N"/>
</dbReference>
<keyword evidence="7" id="KW-1185">Reference proteome</keyword>
<evidence type="ECO:0000256" key="2">
    <source>
        <dbReference type="ARBA" id="ARBA00023002"/>
    </source>
</evidence>
<dbReference type="OrthoDB" id="9772584at2"/>
<feature type="active site" evidence="3">
    <location>
        <position position="267"/>
    </location>
</feature>
<name>A0A3D9H5B5_9PROT</name>